<dbReference type="AlphaFoldDB" id="A0A084SPS0"/>
<comment type="caution">
    <text evidence="1">The sequence shown here is derived from an EMBL/GenBank/DDBJ whole genome shotgun (WGS) entry which is preliminary data.</text>
</comment>
<organism evidence="1 2">
    <name type="scientific">Archangium violaceum Cb vi76</name>
    <dbReference type="NCBI Taxonomy" id="1406225"/>
    <lineage>
        <taxon>Bacteria</taxon>
        <taxon>Pseudomonadati</taxon>
        <taxon>Myxococcota</taxon>
        <taxon>Myxococcia</taxon>
        <taxon>Myxococcales</taxon>
        <taxon>Cystobacterineae</taxon>
        <taxon>Archangiaceae</taxon>
        <taxon>Archangium</taxon>
    </lineage>
</organism>
<dbReference type="Proteomes" id="UP000028547">
    <property type="component" value="Unassembled WGS sequence"/>
</dbReference>
<evidence type="ECO:0000313" key="2">
    <source>
        <dbReference type="Proteomes" id="UP000028547"/>
    </source>
</evidence>
<name>A0A084SPS0_9BACT</name>
<reference evidence="1 2" key="1">
    <citation type="submission" date="2014-07" db="EMBL/GenBank/DDBJ databases">
        <title>Draft Genome Sequence of Gephyronic Acid Producer, Cystobacter violaceus Strain Cb vi76.</title>
        <authorList>
            <person name="Stevens D.C."/>
            <person name="Young J."/>
            <person name="Carmichael R."/>
            <person name="Tan J."/>
            <person name="Taylor R.E."/>
        </authorList>
    </citation>
    <scope>NUCLEOTIDE SEQUENCE [LARGE SCALE GENOMIC DNA]</scope>
    <source>
        <strain evidence="1 2">Cb vi76</strain>
    </source>
</reference>
<evidence type="ECO:0000313" key="1">
    <source>
        <dbReference type="EMBL" id="KFA90455.1"/>
    </source>
</evidence>
<dbReference type="EMBL" id="JPMI01000210">
    <property type="protein sequence ID" value="KFA90455.1"/>
    <property type="molecule type" value="Genomic_DNA"/>
</dbReference>
<gene>
    <name evidence="1" type="ORF">Q664_28335</name>
</gene>
<sequence>MELKLLPRHTHIDGLLAWPTRGCLFEAFFFLDFHRHGYQFVGPGTSENVLRQFLSMHSVFDS</sequence>
<proteinExistence type="predicted"/>
<protein>
    <submittedName>
        <fullName evidence="1">Uncharacterized protein</fullName>
    </submittedName>
</protein>
<accession>A0A084SPS0</accession>